<evidence type="ECO:0000256" key="4">
    <source>
        <dbReference type="ARBA" id="ARBA00022833"/>
    </source>
</evidence>
<proteinExistence type="inferred from homology"/>
<dbReference type="SUPFAM" id="SSF51735">
    <property type="entry name" value="NAD(P)-binding Rossmann-fold domains"/>
    <property type="match status" value="1"/>
</dbReference>
<dbReference type="Pfam" id="PF08240">
    <property type="entry name" value="ADH_N"/>
    <property type="match status" value="1"/>
</dbReference>
<dbReference type="KEGG" id="cser:CCO03_00420"/>
<dbReference type="Proteomes" id="UP000196138">
    <property type="component" value="Chromosome"/>
</dbReference>
<dbReference type="SUPFAM" id="SSF50129">
    <property type="entry name" value="GroES-like"/>
    <property type="match status" value="1"/>
</dbReference>
<dbReference type="Gene3D" id="3.90.180.10">
    <property type="entry name" value="Medium-chain alcohol dehydrogenases, catalytic domain"/>
    <property type="match status" value="1"/>
</dbReference>
<feature type="domain" description="Enoyl reductase (ER)" evidence="7">
    <location>
        <begin position="10"/>
        <end position="367"/>
    </location>
</feature>
<keyword evidence="9" id="KW-1185">Reference proteome</keyword>
<keyword evidence="3 6" id="KW-0479">Metal-binding</keyword>
<dbReference type="OrthoDB" id="9770544at2"/>
<evidence type="ECO:0000256" key="5">
    <source>
        <dbReference type="ARBA" id="ARBA00023002"/>
    </source>
</evidence>
<dbReference type="AlphaFoldDB" id="A0A1Y0EIC7"/>
<evidence type="ECO:0000313" key="8">
    <source>
        <dbReference type="EMBL" id="ARU03355.1"/>
    </source>
</evidence>
<dbReference type="InterPro" id="IPR013149">
    <property type="entry name" value="ADH-like_C"/>
</dbReference>
<evidence type="ECO:0000256" key="2">
    <source>
        <dbReference type="ARBA" id="ARBA00008072"/>
    </source>
</evidence>
<organism evidence="8 9">
    <name type="scientific">Comamonas serinivorans</name>
    <dbReference type="NCBI Taxonomy" id="1082851"/>
    <lineage>
        <taxon>Bacteria</taxon>
        <taxon>Pseudomonadati</taxon>
        <taxon>Pseudomonadota</taxon>
        <taxon>Betaproteobacteria</taxon>
        <taxon>Burkholderiales</taxon>
        <taxon>Comamonadaceae</taxon>
        <taxon>Comamonas</taxon>
    </lineage>
</organism>
<sequence>MKIQAAITPAANAPFTLAEVELDAPRPDEVLVRIVGAGLCHTDLVAAEGMMPIALPAVLGHEGAGVVEQVGAQVTKVQPGDAVAITFTSCGHCPRCASHEPAYCHAMGQLNFTGLRADGSRSLVAGGQRISGSFFGQSSFATHALASERNVVKVAPGVPLEIAGTLGCGVQTGAGAIMRSLQCPAGSSLLITGGGAVGLSAVMGAVIQGCAHVVVLEPNAARREMALSLGATLAIDPRAEADWVAAVRAVLPTGVDFMLDTSGIPAVIERVPQLLAPKGTFGFVGVPPAHAADLALPGTLREAMRSGFTYRGIIEGDSDPDTFIPQLMALYLQGRFPFDRLVTTYPLADINRAVAEQQQGLCIKPVLLP</sequence>
<dbReference type="RefSeq" id="WP_087275768.1">
    <property type="nucleotide sequence ID" value="NZ_CP021455.1"/>
</dbReference>
<dbReference type="SMART" id="SM00829">
    <property type="entry name" value="PKS_ER"/>
    <property type="match status" value="1"/>
</dbReference>
<reference evidence="8 9" key="1">
    <citation type="submission" date="2017-05" db="EMBL/GenBank/DDBJ databases">
        <authorList>
            <person name="Song R."/>
            <person name="Chenine A.L."/>
            <person name="Ruprecht R.M."/>
        </authorList>
    </citation>
    <scope>NUCLEOTIDE SEQUENCE [LARGE SCALE GENOMIC DNA]</scope>
    <source>
        <strain evidence="8 9">DSM 26136</strain>
    </source>
</reference>
<accession>A0A1Y0EIC7</accession>
<dbReference type="InterPro" id="IPR002328">
    <property type="entry name" value="ADH_Zn_CS"/>
</dbReference>
<dbReference type="GO" id="GO:0016616">
    <property type="term" value="F:oxidoreductase activity, acting on the CH-OH group of donors, NAD or NADP as acceptor"/>
    <property type="evidence" value="ECO:0007669"/>
    <property type="project" value="UniProtKB-ARBA"/>
</dbReference>
<evidence type="ECO:0000256" key="1">
    <source>
        <dbReference type="ARBA" id="ARBA00001947"/>
    </source>
</evidence>
<dbReference type="PANTHER" id="PTHR43350:SF21">
    <property type="entry name" value="S-NITROSOMYCOTHIOL REDUCTASE MSCR"/>
    <property type="match status" value="1"/>
</dbReference>
<dbReference type="PROSITE" id="PS00059">
    <property type="entry name" value="ADH_ZINC"/>
    <property type="match status" value="1"/>
</dbReference>
<dbReference type="InterPro" id="IPR020843">
    <property type="entry name" value="ER"/>
</dbReference>
<comment type="cofactor">
    <cofactor evidence="1 6">
        <name>Zn(2+)</name>
        <dbReference type="ChEBI" id="CHEBI:29105"/>
    </cofactor>
</comment>
<dbReference type="InterPro" id="IPR011032">
    <property type="entry name" value="GroES-like_sf"/>
</dbReference>
<evidence type="ECO:0000256" key="3">
    <source>
        <dbReference type="ARBA" id="ARBA00022723"/>
    </source>
</evidence>
<dbReference type="InterPro" id="IPR036291">
    <property type="entry name" value="NAD(P)-bd_dom_sf"/>
</dbReference>
<dbReference type="InterPro" id="IPR013154">
    <property type="entry name" value="ADH-like_N"/>
</dbReference>
<keyword evidence="4 6" id="KW-0862">Zinc</keyword>
<dbReference type="CDD" id="cd08278">
    <property type="entry name" value="benzyl_alcohol_DH"/>
    <property type="match status" value="1"/>
</dbReference>
<dbReference type="Gene3D" id="3.40.50.720">
    <property type="entry name" value="NAD(P)-binding Rossmann-like Domain"/>
    <property type="match status" value="1"/>
</dbReference>
<dbReference type="GO" id="GO:0008270">
    <property type="term" value="F:zinc ion binding"/>
    <property type="evidence" value="ECO:0007669"/>
    <property type="project" value="InterPro"/>
</dbReference>
<evidence type="ECO:0000256" key="6">
    <source>
        <dbReference type="RuleBase" id="RU361277"/>
    </source>
</evidence>
<dbReference type="Pfam" id="PF00107">
    <property type="entry name" value="ADH_zinc_N"/>
    <property type="match status" value="1"/>
</dbReference>
<evidence type="ECO:0000259" key="7">
    <source>
        <dbReference type="SMART" id="SM00829"/>
    </source>
</evidence>
<keyword evidence="5" id="KW-0560">Oxidoreductase</keyword>
<protein>
    <submittedName>
        <fullName evidence="8">NAD(P)-dependent alcohol dehydrogenase</fullName>
    </submittedName>
</protein>
<dbReference type="PANTHER" id="PTHR43350">
    <property type="entry name" value="NAD-DEPENDENT ALCOHOL DEHYDROGENASE"/>
    <property type="match status" value="1"/>
</dbReference>
<evidence type="ECO:0000313" key="9">
    <source>
        <dbReference type="Proteomes" id="UP000196138"/>
    </source>
</evidence>
<gene>
    <name evidence="8" type="ORF">CCO03_00420</name>
</gene>
<comment type="similarity">
    <text evidence="2 6">Belongs to the zinc-containing alcohol dehydrogenase family.</text>
</comment>
<dbReference type="EMBL" id="CP021455">
    <property type="protein sequence ID" value="ARU03355.1"/>
    <property type="molecule type" value="Genomic_DNA"/>
</dbReference>
<name>A0A1Y0EIC7_9BURK</name>